<dbReference type="OrthoDB" id="9771171at2"/>
<dbReference type="InterPro" id="IPR000847">
    <property type="entry name" value="LysR_HTH_N"/>
</dbReference>
<evidence type="ECO:0000259" key="5">
    <source>
        <dbReference type="PROSITE" id="PS50931"/>
    </source>
</evidence>
<dbReference type="Proteomes" id="UP000078596">
    <property type="component" value="Chromosome"/>
</dbReference>
<sequence length="314" mass="35464">MADRRLKVFNTVARLLSFTKAAEALHMTQPAVTFQVRQLEEHFDTRLFDRTHNRVTLTDVGHVVYEISERMFELYDEMDRRVKEMTGEVGGSLNLGASMTIAENMLPALLGKFRLKHRDLAIRLKVGNTESVVAMVEHNVVDLAIVEGTVTNKNLLVETCRRDELVVIMPPDHALAEAEELSIEQLMSYDFICREEGSGTREIVLNYLVDQGYSEGWDVCMELGSPEAIKGAVQAGMGLSIMSSAGITKELKLGLLKAVPLKPRLFRDFSFVRQRHKFRLPAMEDLLEFSRDYCHSSSPMLDLELIQKAANSSR</sequence>
<dbReference type="InterPro" id="IPR005119">
    <property type="entry name" value="LysR_subst-bd"/>
</dbReference>
<reference evidence="6 7" key="1">
    <citation type="submission" date="2016-06" db="EMBL/GenBank/DDBJ databases">
        <title>Insight into the functional genes involving in sulfur oxidation in Pearl River water.</title>
        <authorList>
            <person name="Luo J."/>
            <person name="Tan X."/>
            <person name="Lin W."/>
        </authorList>
    </citation>
    <scope>NUCLEOTIDE SEQUENCE [LARGE SCALE GENOMIC DNA]</scope>
    <source>
        <strain evidence="6 7">LS2</strain>
    </source>
</reference>
<dbReference type="PANTHER" id="PTHR30126">
    <property type="entry name" value="HTH-TYPE TRANSCRIPTIONAL REGULATOR"/>
    <property type="match status" value="1"/>
</dbReference>
<evidence type="ECO:0000256" key="4">
    <source>
        <dbReference type="ARBA" id="ARBA00023163"/>
    </source>
</evidence>
<dbReference type="PROSITE" id="PS50931">
    <property type="entry name" value="HTH_LYSR"/>
    <property type="match status" value="1"/>
</dbReference>
<evidence type="ECO:0000256" key="3">
    <source>
        <dbReference type="ARBA" id="ARBA00023125"/>
    </source>
</evidence>
<dbReference type="Pfam" id="PF03466">
    <property type="entry name" value="LysR_substrate"/>
    <property type="match status" value="1"/>
</dbReference>
<dbReference type="KEGG" id="haz:A9404_06790"/>
<keyword evidence="7" id="KW-1185">Reference proteome</keyword>
<dbReference type="Gene3D" id="1.10.10.10">
    <property type="entry name" value="Winged helix-like DNA-binding domain superfamily/Winged helix DNA-binding domain"/>
    <property type="match status" value="1"/>
</dbReference>
<keyword evidence="4" id="KW-0804">Transcription</keyword>
<keyword evidence="2" id="KW-0805">Transcription regulation</keyword>
<evidence type="ECO:0000313" key="6">
    <source>
        <dbReference type="EMBL" id="ANJ67130.1"/>
    </source>
</evidence>
<gene>
    <name evidence="6" type="ORF">A9404_06790</name>
</gene>
<evidence type="ECO:0000313" key="7">
    <source>
        <dbReference type="Proteomes" id="UP000078596"/>
    </source>
</evidence>
<organism evidence="6 7">
    <name type="scientific">Halothiobacillus diazotrophicus</name>
    <dbReference type="NCBI Taxonomy" id="1860122"/>
    <lineage>
        <taxon>Bacteria</taxon>
        <taxon>Pseudomonadati</taxon>
        <taxon>Pseudomonadota</taxon>
        <taxon>Gammaproteobacteria</taxon>
        <taxon>Chromatiales</taxon>
        <taxon>Halothiobacillaceae</taxon>
        <taxon>Halothiobacillus</taxon>
    </lineage>
</organism>
<dbReference type="PANTHER" id="PTHR30126:SF39">
    <property type="entry name" value="HTH-TYPE TRANSCRIPTIONAL REGULATOR CYSL"/>
    <property type="match status" value="1"/>
</dbReference>
<protein>
    <submittedName>
        <fullName evidence="6">LysR family transcriptional regulator</fullName>
    </submittedName>
</protein>
<dbReference type="InterPro" id="IPR036388">
    <property type="entry name" value="WH-like_DNA-bd_sf"/>
</dbReference>
<dbReference type="RefSeq" id="WP_066099493.1">
    <property type="nucleotide sequence ID" value="NZ_CP016027.1"/>
</dbReference>
<dbReference type="Pfam" id="PF00126">
    <property type="entry name" value="HTH_1"/>
    <property type="match status" value="1"/>
</dbReference>
<dbReference type="CDD" id="cd08420">
    <property type="entry name" value="PBP2_CysL_like"/>
    <property type="match status" value="1"/>
</dbReference>
<proteinExistence type="inferred from homology"/>
<name>A0A191ZGZ0_9GAMM</name>
<dbReference type="FunFam" id="1.10.10.10:FF:000001">
    <property type="entry name" value="LysR family transcriptional regulator"/>
    <property type="match status" value="1"/>
</dbReference>
<comment type="similarity">
    <text evidence="1">Belongs to the LysR transcriptional regulatory family.</text>
</comment>
<dbReference type="Gene3D" id="3.40.190.290">
    <property type="match status" value="1"/>
</dbReference>
<dbReference type="STRING" id="1860122.A9404_06790"/>
<dbReference type="GO" id="GO:0003700">
    <property type="term" value="F:DNA-binding transcription factor activity"/>
    <property type="evidence" value="ECO:0007669"/>
    <property type="project" value="InterPro"/>
</dbReference>
<dbReference type="InterPro" id="IPR036390">
    <property type="entry name" value="WH_DNA-bd_sf"/>
</dbReference>
<dbReference type="GO" id="GO:0000976">
    <property type="term" value="F:transcription cis-regulatory region binding"/>
    <property type="evidence" value="ECO:0007669"/>
    <property type="project" value="TreeGrafter"/>
</dbReference>
<evidence type="ECO:0000256" key="2">
    <source>
        <dbReference type="ARBA" id="ARBA00023015"/>
    </source>
</evidence>
<keyword evidence="3" id="KW-0238">DNA-binding</keyword>
<evidence type="ECO:0000256" key="1">
    <source>
        <dbReference type="ARBA" id="ARBA00009437"/>
    </source>
</evidence>
<dbReference type="EMBL" id="CP016027">
    <property type="protein sequence ID" value="ANJ67130.1"/>
    <property type="molecule type" value="Genomic_DNA"/>
</dbReference>
<dbReference type="SUPFAM" id="SSF53850">
    <property type="entry name" value="Periplasmic binding protein-like II"/>
    <property type="match status" value="1"/>
</dbReference>
<feature type="domain" description="HTH lysR-type" evidence="5">
    <location>
        <begin position="1"/>
        <end position="58"/>
    </location>
</feature>
<dbReference type="AlphaFoldDB" id="A0A191ZGZ0"/>
<accession>A0A191ZGZ0</accession>
<dbReference type="PRINTS" id="PR00039">
    <property type="entry name" value="HTHLYSR"/>
</dbReference>
<dbReference type="SUPFAM" id="SSF46785">
    <property type="entry name" value="Winged helix' DNA-binding domain"/>
    <property type="match status" value="1"/>
</dbReference>